<dbReference type="PANTHER" id="PTHR47739:SF1">
    <property type="entry name" value="TRNA1(VAL) (ADENINE(37)-N6)-METHYLTRANSFERASE"/>
    <property type="match status" value="1"/>
</dbReference>
<dbReference type="SUPFAM" id="SSF53335">
    <property type="entry name" value="S-adenosyl-L-methionine-dependent methyltransferases"/>
    <property type="match status" value="1"/>
</dbReference>
<sequence>MKLEGLLVHQPARGAGYRANVDAFHLARFAAAPTEGRTNTRAVAFDLGAGAGAVGLSLLALHAVHRVVFVEIDPEAAAHAERNAAEHGWSARAQVLRADVADAAEEHAGSAHLVVANPPYVEIGRGRAPAEARRARARMGSLEAFVVAARKLAGRRARVCFVYPARELASLFQTLRGAGLEPKRLRAVHAKNNAPARIVLVEAQPAKAGGLVIEPPLVELIAPR</sequence>
<keyword evidence="5" id="KW-1185">Reference proteome</keyword>
<feature type="domain" description="Methyltransferase small" evidence="3">
    <location>
        <begin position="42"/>
        <end position="122"/>
    </location>
</feature>
<accession>A0ABZ2KMC2</accession>
<keyword evidence="2" id="KW-0949">S-adenosyl-L-methionine</keyword>
<reference evidence="4 5" key="1">
    <citation type="submission" date="2021-12" db="EMBL/GenBank/DDBJ databases">
        <title>Discovery of the Pendulisporaceae a myxobacterial family with distinct sporulation behavior and unique specialized metabolism.</title>
        <authorList>
            <person name="Garcia R."/>
            <person name="Popoff A."/>
            <person name="Bader C.D."/>
            <person name="Loehr J."/>
            <person name="Walesch S."/>
            <person name="Walt C."/>
            <person name="Boldt J."/>
            <person name="Bunk B."/>
            <person name="Haeckl F.J.F.P.J."/>
            <person name="Gunesch A.P."/>
            <person name="Birkelbach J."/>
            <person name="Nuebel U."/>
            <person name="Pietschmann T."/>
            <person name="Bach T."/>
            <person name="Mueller R."/>
        </authorList>
    </citation>
    <scope>NUCLEOTIDE SEQUENCE [LARGE SCALE GENOMIC DNA]</scope>
    <source>
        <strain evidence="4 5">MSr12523</strain>
    </source>
</reference>
<proteinExistence type="predicted"/>
<evidence type="ECO:0000313" key="5">
    <source>
        <dbReference type="Proteomes" id="UP001379533"/>
    </source>
</evidence>
<protein>
    <submittedName>
        <fullName evidence="4">Methyltransferase</fullName>
    </submittedName>
</protein>
<evidence type="ECO:0000259" key="3">
    <source>
        <dbReference type="Pfam" id="PF05175"/>
    </source>
</evidence>
<keyword evidence="1 4" id="KW-0489">Methyltransferase</keyword>
<dbReference type="EMBL" id="CP089982">
    <property type="protein sequence ID" value="WXA98468.1"/>
    <property type="molecule type" value="Genomic_DNA"/>
</dbReference>
<dbReference type="InterPro" id="IPR007848">
    <property type="entry name" value="Small_mtfrase_dom"/>
</dbReference>
<dbReference type="Pfam" id="PF05175">
    <property type="entry name" value="MTS"/>
    <property type="match status" value="1"/>
</dbReference>
<dbReference type="CDD" id="cd02440">
    <property type="entry name" value="AdoMet_MTases"/>
    <property type="match status" value="1"/>
</dbReference>
<name>A0ABZ2KMC2_9BACT</name>
<dbReference type="PROSITE" id="PS00092">
    <property type="entry name" value="N6_MTASE"/>
    <property type="match status" value="1"/>
</dbReference>
<dbReference type="InterPro" id="IPR002052">
    <property type="entry name" value="DNA_methylase_N6_adenine_CS"/>
</dbReference>
<dbReference type="Gene3D" id="3.40.50.150">
    <property type="entry name" value="Vaccinia Virus protein VP39"/>
    <property type="match status" value="1"/>
</dbReference>
<dbReference type="PANTHER" id="PTHR47739">
    <property type="entry name" value="TRNA1(VAL) (ADENINE(37)-N6)-METHYLTRANSFERASE"/>
    <property type="match status" value="1"/>
</dbReference>
<dbReference type="GO" id="GO:0008168">
    <property type="term" value="F:methyltransferase activity"/>
    <property type="evidence" value="ECO:0007669"/>
    <property type="project" value="UniProtKB-KW"/>
</dbReference>
<dbReference type="GO" id="GO:0032259">
    <property type="term" value="P:methylation"/>
    <property type="evidence" value="ECO:0007669"/>
    <property type="project" value="UniProtKB-KW"/>
</dbReference>
<dbReference type="RefSeq" id="WP_394849079.1">
    <property type="nucleotide sequence ID" value="NZ_CP089982.1"/>
</dbReference>
<dbReference type="InterPro" id="IPR050210">
    <property type="entry name" value="tRNA_Adenine-N(6)_MTase"/>
</dbReference>
<keyword evidence="1 4" id="KW-0808">Transferase</keyword>
<evidence type="ECO:0000256" key="1">
    <source>
        <dbReference type="ARBA" id="ARBA00022603"/>
    </source>
</evidence>
<evidence type="ECO:0000313" key="4">
    <source>
        <dbReference type="EMBL" id="WXA98468.1"/>
    </source>
</evidence>
<gene>
    <name evidence="4" type="ORF">LZC95_16715</name>
</gene>
<dbReference type="Proteomes" id="UP001379533">
    <property type="component" value="Chromosome"/>
</dbReference>
<evidence type="ECO:0000256" key="2">
    <source>
        <dbReference type="ARBA" id="ARBA00022691"/>
    </source>
</evidence>
<organism evidence="4 5">
    <name type="scientific">Pendulispora brunnea</name>
    <dbReference type="NCBI Taxonomy" id="2905690"/>
    <lineage>
        <taxon>Bacteria</taxon>
        <taxon>Pseudomonadati</taxon>
        <taxon>Myxococcota</taxon>
        <taxon>Myxococcia</taxon>
        <taxon>Myxococcales</taxon>
        <taxon>Sorangiineae</taxon>
        <taxon>Pendulisporaceae</taxon>
        <taxon>Pendulispora</taxon>
    </lineage>
</organism>
<dbReference type="InterPro" id="IPR029063">
    <property type="entry name" value="SAM-dependent_MTases_sf"/>
</dbReference>